<dbReference type="RefSeq" id="WP_174701765.1">
    <property type="nucleotide sequence ID" value="NZ_JABURA010000001.1"/>
</dbReference>
<sequence length="191" mass="21517">MTDDNHNARDQPTQLLERMEDGEQDTTQKRPVFDGKTGEARTVKEARRIASSRVQEGERPPIMRPAPETDTDAMPAVYDGTTDEAVTVYQARRRAAARLAGMESGTAFLKEDVGKPIVKRGKVKDEYGTIVDVDKGCATIKIRPGIRKMAASAFEKRFSEVEELYAFEVYRLPPYSDWIKEIDEDAIVVEF</sequence>
<dbReference type="AlphaFoldDB" id="A0A8J8GNK2"/>
<dbReference type="Proteomes" id="UP000728647">
    <property type="component" value="Unassembled WGS sequence"/>
</dbReference>
<organism evidence="2 3">
    <name type="scientific">Haloterrigena gelatinilytica</name>
    <dbReference type="NCBI Taxonomy" id="2741724"/>
    <lineage>
        <taxon>Archaea</taxon>
        <taxon>Methanobacteriati</taxon>
        <taxon>Methanobacteriota</taxon>
        <taxon>Stenosarchaea group</taxon>
        <taxon>Halobacteria</taxon>
        <taxon>Halobacteriales</taxon>
        <taxon>Natrialbaceae</taxon>
        <taxon>Haloterrigena</taxon>
    </lineage>
</organism>
<evidence type="ECO:0000256" key="1">
    <source>
        <dbReference type="SAM" id="MobiDB-lite"/>
    </source>
</evidence>
<dbReference type="EMBL" id="JABURA010000001">
    <property type="protein sequence ID" value="NUB91097.1"/>
    <property type="molecule type" value="Genomic_DNA"/>
</dbReference>
<evidence type="ECO:0000313" key="2">
    <source>
        <dbReference type="EMBL" id="NUB91097.1"/>
    </source>
</evidence>
<proteinExistence type="predicted"/>
<protein>
    <submittedName>
        <fullName evidence="2">Uncharacterized protein</fullName>
    </submittedName>
</protein>
<comment type="caution">
    <text evidence="2">The sequence shown here is derived from an EMBL/GenBank/DDBJ whole genome shotgun (WGS) entry which is preliminary data.</text>
</comment>
<evidence type="ECO:0000313" key="3">
    <source>
        <dbReference type="Proteomes" id="UP000728647"/>
    </source>
</evidence>
<gene>
    <name evidence="2" type="ORF">HT576_08695</name>
</gene>
<accession>A0A8J8GNK2</accession>
<reference evidence="2" key="1">
    <citation type="submission" date="2020-06" db="EMBL/GenBank/DDBJ databases">
        <title>Haloterrigena sp. nov., an extremely halophilic archaeon isolated from a saline sediment.</title>
        <authorList>
            <person name="Liu B.-B."/>
        </authorList>
    </citation>
    <scope>NUCLEOTIDE SEQUENCE</scope>
    <source>
        <strain evidence="2">SYSU A121-1</strain>
    </source>
</reference>
<feature type="compositionally biased region" description="Basic and acidic residues" evidence="1">
    <location>
        <begin position="17"/>
        <end position="48"/>
    </location>
</feature>
<name>A0A8J8GNK2_9EURY</name>
<feature type="region of interest" description="Disordered" evidence="1">
    <location>
        <begin position="1"/>
        <end position="75"/>
    </location>
</feature>